<dbReference type="CDD" id="cd00051">
    <property type="entry name" value="EFh"/>
    <property type="match status" value="2"/>
</dbReference>
<proteinExistence type="inferred from homology"/>
<dbReference type="OMA" id="GRACMEG"/>
<evidence type="ECO:0000256" key="6">
    <source>
        <dbReference type="ARBA" id="ARBA00011538"/>
    </source>
</evidence>
<dbReference type="InterPro" id="IPR011992">
    <property type="entry name" value="EF-hand-dom_pair"/>
</dbReference>
<comment type="function">
    <text evidence="14">Variant histones H2A are synthesized throughout the cell cycle and are very different from classical S-phase regulated H2A. May replace conventional H2A in a subset of nucleosomes. Nucleosomes wrap and compact DNA into chromatin, limiting DNA accessibility to the cellular machineries which require DNA as a template. Histones thereby play a central role in transcription regulation, DNA repair, DNA replication and chromosomal stability. DNA accessibility is regulated via a complex set of post-translational modifications of histones, also called histone code, and nucleosome remodeling.</text>
</comment>
<evidence type="ECO:0000256" key="11">
    <source>
        <dbReference type="ARBA" id="ARBA00023125"/>
    </source>
</evidence>
<keyword evidence="18" id="KW-1185">Reference proteome</keyword>
<dbReference type="SMART" id="SM00054">
    <property type="entry name" value="EFh"/>
    <property type="match status" value="4"/>
</dbReference>
<keyword evidence="9" id="KW-0677">Repeat</keyword>
<evidence type="ECO:0000256" key="3">
    <source>
        <dbReference type="ARBA" id="ARBA00004286"/>
    </source>
</evidence>
<evidence type="ECO:0000256" key="14">
    <source>
        <dbReference type="ARBA" id="ARBA00055491"/>
    </source>
</evidence>
<dbReference type="PRINTS" id="PR00620">
    <property type="entry name" value="HISTONEH2A"/>
</dbReference>
<evidence type="ECO:0000313" key="18">
    <source>
        <dbReference type="Proteomes" id="UP000026962"/>
    </source>
</evidence>
<dbReference type="STRING" id="4537.A0A0E0KIW6"/>
<dbReference type="PANTHER" id="PTHR23050">
    <property type="entry name" value="CALCIUM BINDING PROTEIN"/>
    <property type="match status" value="1"/>
</dbReference>
<comment type="function">
    <text evidence="1">Potential calcium sensor.</text>
</comment>
<dbReference type="CDD" id="cd00074">
    <property type="entry name" value="HFD_H2A"/>
    <property type="match status" value="1"/>
</dbReference>
<dbReference type="Proteomes" id="UP000026962">
    <property type="component" value="Chromosome 3"/>
</dbReference>
<keyword evidence="11" id="KW-0238">DNA-binding</keyword>
<dbReference type="FunFam" id="1.10.238.10:FF:000327">
    <property type="entry name" value="Calmodulin-like protein 11"/>
    <property type="match status" value="1"/>
</dbReference>
<dbReference type="InterPro" id="IPR032454">
    <property type="entry name" value="Histone_H2A_C"/>
</dbReference>
<evidence type="ECO:0000256" key="4">
    <source>
        <dbReference type="ARBA" id="ARBA00009763"/>
    </source>
</evidence>
<dbReference type="InterPro" id="IPR032458">
    <property type="entry name" value="Histone_H2A_CS"/>
</dbReference>
<reference evidence="17" key="2">
    <citation type="submission" date="2018-05" db="EMBL/GenBank/DDBJ databases">
        <title>OpunRS2 (Oryza punctata Reference Sequence Version 2).</title>
        <authorList>
            <person name="Zhang J."/>
            <person name="Kudrna D."/>
            <person name="Lee S."/>
            <person name="Talag J."/>
            <person name="Welchert J."/>
            <person name="Wing R.A."/>
        </authorList>
    </citation>
    <scope>NUCLEOTIDE SEQUENCE [LARGE SCALE GENOMIC DNA]</scope>
</reference>
<dbReference type="Gramene" id="OPUNC03G30920.1">
    <property type="protein sequence ID" value="OPUNC03G30920.1"/>
    <property type="gene ID" value="OPUNC03G30920"/>
</dbReference>
<dbReference type="PROSITE" id="PS00046">
    <property type="entry name" value="HISTONE_H2A"/>
    <property type="match status" value="1"/>
</dbReference>
<feature type="domain" description="EF-hand" evidence="16">
    <location>
        <begin position="182"/>
        <end position="217"/>
    </location>
</feature>
<protein>
    <recommendedName>
        <fullName evidence="16">EF-hand domain-containing protein</fullName>
    </recommendedName>
</protein>
<feature type="domain" description="EF-hand" evidence="16">
    <location>
        <begin position="255"/>
        <end position="290"/>
    </location>
</feature>
<dbReference type="eggNOG" id="KOG0027">
    <property type="taxonomic scope" value="Eukaryota"/>
</dbReference>
<dbReference type="GO" id="GO:0005634">
    <property type="term" value="C:nucleus"/>
    <property type="evidence" value="ECO:0007669"/>
    <property type="project" value="UniProtKB-SubCell"/>
</dbReference>
<dbReference type="PROSITE" id="PS00018">
    <property type="entry name" value="EF_HAND_1"/>
    <property type="match status" value="4"/>
</dbReference>
<name>A0A0E0KIW6_ORYPU</name>
<feature type="domain" description="EF-hand" evidence="16">
    <location>
        <begin position="291"/>
        <end position="326"/>
    </location>
</feature>
<comment type="subunit">
    <text evidence="6">The nucleosome is a histone octamer containing two molecules each of H2A, H2B, H3 and H4 assembled in one H3-H4 heterotetramer and two H2A-H2B heterodimers. The octamer wraps approximately 147 bp of DNA.</text>
</comment>
<evidence type="ECO:0000256" key="5">
    <source>
        <dbReference type="ARBA" id="ARBA00010691"/>
    </source>
</evidence>
<evidence type="ECO:0000256" key="13">
    <source>
        <dbReference type="ARBA" id="ARBA00023269"/>
    </source>
</evidence>
<evidence type="ECO:0000256" key="9">
    <source>
        <dbReference type="ARBA" id="ARBA00022737"/>
    </source>
</evidence>
<evidence type="ECO:0000256" key="8">
    <source>
        <dbReference type="ARBA" id="ARBA00022723"/>
    </source>
</evidence>
<dbReference type="PROSITE" id="PS50222">
    <property type="entry name" value="EF_HAND_2"/>
    <property type="match status" value="4"/>
</dbReference>
<dbReference type="InterPro" id="IPR002048">
    <property type="entry name" value="EF_hand_dom"/>
</dbReference>
<dbReference type="Gene3D" id="1.10.20.10">
    <property type="entry name" value="Histone, subunit A"/>
    <property type="match status" value="1"/>
</dbReference>
<dbReference type="SUPFAM" id="SSF47473">
    <property type="entry name" value="EF-hand"/>
    <property type="match status" value="1"/>
</dbReference>
<evidence type="ECO:0000313" key="17">
    <source>
        <dbReference type="EnsemblPlants" id="OPUNC03G30920.1"/>
    </source>
</evidence>
<dbReference type="GO" id="GO:0000786">
    <property type="term" value="C:nucleosome"/>
    <property type="evidence" value="ECO:0007669"/>
    <property type="project" value="UniProtKB-KW"/>
</dbReference>
<dbReference type="InterPro" id="IPR007125">
    <property type="entry name" value="H2A/H2B/H3"/>
</dbReference>
<organism evidence="17">
    <name type="scientific">Oryza punctata</name>
    <name type="common">Red rice</name>
    <dbReference type="NCBI Taxonomy" id="4537"/>
    <lineage>
        <taxon>Eukaryota</taxon>
        <taxon>Viridiplantae</taxon>
        <taxon>Streptophyta</taxon>
        <taxon>Embryophyta</taxon>
        <taxon>Tracheophyta</taxon>
        <taxon>Spermatophyta</taxon>
        <taxon>Magnoliopsida</taxon>
        <taxon>Liliopsida</taxon>
        <taxon>Poales</taxon>
        <taxon>Poaceae</taxon>
        <taxon>BOP clade</taxon>
        <taxon>Oryzoideae</taxon>
        <taxon>Oryzeae</taxon>
        <taxon>Oryzinae</taxon>
        <taxon>Oryza</taxon>
    </lineage>
</organism>
<feature type="compositionally biased region" description="Low complexity" evidence="15">
    <location>
        <begin position="9"/>
        <end position="18"/>
    </location>
</feature>
<dbReference type="InterPro" id="IPR002119">
    <property type="entry name" value="Histone_H2A"/>
</dbReference>
<dbReference type="eggNOG" id="KOG1757">
    <property type="taxonomic scope" value="Eukaryota"/>
</dbReference>
<evidence type="ECO:0000256" key="1">
    <source>
        <dbReference type="ARBA" id="ARBA00003291"/>
    </source>
</evidence>
<dbReference type="Pfam" id="PF16211">
    <property type="entry name" value="Histone_H2A_C"/>
    <property type="match status" value="1"/>
</dbReference>
<evidence type="ECO:0000256" key="12">
    <source>
        <dbReference type="ARBA" id="ARBA00023242"/>
    </source>
</evidence>
<dbReference type="Gene3D" id="1.10.238.10">
    <property type="entry name" value="EF-hand"/>
    <property type="match status" value="2"/>
</dbReference>
<evidence type="ECO:0000259" key="16">
    <source>
        <dbReference type="PROSITE" id="PS50222"/>
    </source>
</evidence>
<evidence type="ECO:0000256" key="10">
    <source>
        <dbReference type="ARBA" id="ARBA00022837"/>
    </source>
</evidence>
<comment type="subcellular location">
    <subcellularLocation>
        <location evidence="3">Chromosome</location>
    </subcellularLocation>
    <subcellularLocation>
        <location evidence="2">Nucleus</location>
    </subcellularLocation>
</comment>
<evidence type="ECO:0000256" key="15">
    <source>
        <dbReference type="SAM" id="MobiDB-lite"/>
    </source>
</evidence>
<dbReference type="Pfam" id="PF00125">
    <property type="entry name" value="Histone"/>
    <property type="match status" value="1"/>
</dbReference>
<sequence length="329" mass="35693">MAGKGGKGLLAAKTTAAKSAEKDKGKKAPVSRSSRAGLQFPVGRIHRQLKQRTQANGRVGATAAVYSAAILEYLTAEVLELAGNASKDLKVKRITPRHLQLAIRGDEELDTLIKGTIAGGGVIPHIHKSLINKSSKDRFHSTTWPGLCSCDVVLSVLYIAGIILEDLHNTSGGACMEGLTSEQMVAFQEAFLLFDKNGDGCITLEELAAVTRSLGLEPTDQELNDMMGEVDTDGNGIIDFQEFLSLIARKMKDGDGDEELKEAFEVLDKDQNGFISPTELRTVMTNLGEKMTDEEVEQMIREADTDGDGQVNYDEFVIMMKNAERKISG</sequence>
<keyword evidence="12" id="KW-0539">Nucleus</keyword>
<reference evidence="17" key="1">
    <citation type="submission" date="2015-04" db="UniProtKB">
        <authorList>
            <consortium name="EnsemblPlants"/>
        </authorList>
    </citation>
    <scope>IDENTIFICATION</scope>
</reference>
<dbReference type="InterPro" id="IPR018247">
    <property type="entry name" value="EF_Hand_1_Ca_BS"/>
</dbReference>
<comment type="similarity">
    <text evidence="4">Belongs to the calmodulin family.</text>
</comment>
<dbReference type="EnsemblPlants" id="OPUNC03G30920.1">
    <property type="protein sequence ID" value="OPUNC03G30920.1"/>
    <property type="gene ID" value="OPUNC03G30920"/>
</dbReference>
<dbReference type="HOGENOM" id="CLU_066116_0_0_1"/>
<feature type="region of interest" description="Disordered" evidence="15">
    <location>
        <begin position="1"/>
        <end position="43"/>
    </location>
</feature>
<keyword evidence="8" id="KW-0479">Metal-binding</keyword>
<dbReference type="FunFam" id="1.10.238.10:FF:000251">
    <property type="entry name" value="Calmodulin-related protein 97A"/>
    <property type="match status" value="1"/>
</dbReference>
<dbReference type="GO" id="GO:0005509">
    <property type="term" value="F:calcium ion binding"/>
    <property type="evidence" value="ECO:0007669"/>
    <property type="project" value="InterPro"/>
</dbReference>
<keyword evidence="10" id="KW-0106">Calcium</keyword>
<keyword evidence="13" id="KW-0544">Nucleosome core</keyword>
<evidence type="ECO:0000256" key="7">
    <source>
        <dbReference type="ARBA" id="ARBA00022454"/>
    </source>
</evidence>
<dbReference type="Pfam" id="PF13499">
    <property type="entry name" value="EF-hand_7"/>
    <property type="match status" value="2"/>
</dbReference>
<accession>A0A0E0KIW6</accession>
<dbReference type="AlphaFoldDB" id="A0A0E0KIW6"/>
<dbReference type="SMART" id="SM00414">
    <property type="entry name" value="H2A"/>
    <property type="match status" value="1"/>
</dbReference>
<dbReference type="GO" id="GO:0030527">
    <property type="term" value="F:structural constituent of chromatin"/>
    <property type="evidence" value="ECO:0007669"/>
    <property type="project" value="InterPro"/>
</dbReference>
<comment type="similarity">
    <text evidence="5">Belongs to the histone H2A family.</text>
</comment>
<dbReference type="InterPro" id="IPR009072">
    <property type="entry name" value="Histone-fold"/>
</dbReference>
<dbReference type="GO" id="GO:0046982">
    <property type="term" value="F:protein heterodimerization activity"/>
    <property type="evidence" value="ECO:0007669"/>
    <property type="project" value="InterPro"/>
</dbReference>
<feature type="domain" description="EF-hand" evidence="16">
    <location>
        <begin position="218"/>
        <end position="253"/>
    </location>
</feature>
<dbReference type="GO" id="GO:0003677">
    <property type="term" value="F:DNA binding"/>
    <property type="evidence" value="ECO:0007669"/>
    <property type="project" value="UniProtKB-KW"/>
</dbReference>
<dbReference type="SUPFAM" id="SSF47113">
    <property type="entry name" value="Histone-fold"/>
    <property type="match status" value="1"/>
</dbReference>
<dbReference type="FunFam" id="1.10.20.10:FF:000005">
    <property type="entry name" value="Histone H2A"/>
    <property type="match status" value="1"/>
</dbReference>
<keyword evidence="7" id="KW-0158">Chromosome</keyword>
<dbReference type="InterPro" id="IPR050145">
    <property type="entry name" value="Centrin_CML-like"/>
</dbReference>
<evidence type="ECO:0000256" key="2">
    <source>
        <dbReference type="ARBA" id="ARBA00004123"/>
    </source>
</evidence>